<dbReference type="GO" id="GO:0008233">
    <property type="term" value="F:peptidase activity"/>
    <property type="evidence" value="ECO:0007669"/>
    <property type="project" value="UniProtKB-KW"/>
</dbReference>
<dbReference type="PANTHER" id="PTHR31412">
    <property type="entry name" value="ZINC METALLOPROTEASE EGY1"/>
    <property type="match status" value="1"/>
</dbReference>
<keyword evidence="6" id="KW-0645">Protease</keyword>
<dbReference type="SUPFAM" id="SSF51735">
    <property type="entry name" value="NAD(P)-binding Rossmann-fold domains"/>
    <property type="match status" value="1"/>
</dbReference>
<dbReference type="PANTHER" id="PTHR31412:SF0">
    <property type="entry name" value="ZINC METALLOPROTEASE EGY1, CHLOROPLASTIC-RELATED"/>
    <property type="match status" value="1"/>
</dbReference>
<feature type="transmembrane region" description="Helical" evidence="13">
    <location>
        <begin position="739"/>
        <end position="764"/>
    </location>
</feature>
<evidence type="ECO:0000256" key="5">
    <source>
        <dbReference type="ARBA" id="ARBA00022640"/>
    </source>
</evidence>
<keyword evidence="5" id="KW-0934">Plastid</keyword>
<feature type="transmembrane region" description="Helical" evidence="13">
    <location>
        <begin position="401"/>
        <end position="419"/>
    </location>
</feature>
<dbReference type="Gene3D" id="3.90.180.10">
    <property type="entry name" value="Medium-chain alcohol dehydrogenases, catalytic domain"/>
    <property type="match status" value="1"/>
</dbReference>
<dbReference type="InterPro" id="IPR008915">
    <property type="entry name" value="Peptidase_M50"/>
</dbReference>
<dbReference type="Pfam" id="PF01266">
    <property type="entry name" value="DAO"/>
    <property type="match status" value="1"/>
</dbReference>
<evidence type="ECO:0000313" key="20">
    <source>
        <dbReference type="Proteomes" id="UP001152797"/>
    </source>
</evidence>
<dbReference type="OrthoDB" id="424974at2759"/>
<feature type="domain" description="Peptidase M50" evidence="16">
    <location>
        <begin position="815"/>
        <end position="958"/>
    </location>
</feature>
<evidence type="ECO:0000256" key="6">
    <source>
        <dbReference type="ARBA" id="ARBA00022670"/>
    </source>
</evidence>
<dbReference type="EMBL" id="CAMXCT030000289">
    <property type="protein sequence ID" value="CAL4763992.1"/>
    <property type="molecule type" value="Genomic_DNA"/>
</dbReference>
<dbReference type="GO" id="GO:0016020">
    <property type="term" value="C:membrane"/>
    <property type="evidence" value="ECO:0007669"/>
    <property type="project" value="UniProtKB-SubCell"/>
</dbReference>
<evidence type="ECO:0000256" key="4">
    <source>
        <dbReference type="ARBA" id="ARBA00022528"/>
    </source>
</evidence>
<feature type="transmembrane region" description="Helical" evidence="13">
    <location>
        <begin position="439"/>
        <end position="468"/>
    </location>
</feature>
<evidence type="ECO:0000259" key="14">
    <source>
        <dbReference type="Pfam" id="PF00107"/>
    </source>
</evidence>
<dbReference type="Proteomes" id="UP001152797">
    <property type="component" value="Unassembled WGS sequence"/>
</dbReference>
<feature type="domain" description="FAD dependent oxidoreductase" evidence="15">
    <location>
        <begin position="1674"/>
        <end position="2070"/>
    </location>
</feature>
<feature type="coiled-coil region" evidence="12">
    <location>
        <begin position="131"/>
        <end position="158"/>
    </location>
</feature>
<comment type="caution">
    <text evidence="18">The sequence shown here is derived from an EMBL/GenBank/DDBJ whole genome shotgun (WGS) entry which is preliminary data.</text>
</comment>
<dbReference type="Gene3D" id="3.50.50.60">
    <property type="entry name" value="FAD/NAD(P)-binding domain"/>
    <property type="match status" value="1"/>
</dbReference>
<feature type="transmembrane region" description="Helical" evidence="13">
    <location>
        <begin position="776"/>
        <end position="796"/>
    </location>
</feature>
<protein>
    <submittedName>
        <fullName evidence="19">Phosphodiesterase</fullName>
    </submittedName>
</protein>
<dbReference type="InterPro" id="IPR011032">
    <property type="entry name" value="GroES-like_sf"/>
</dbReference>
<keyword evidence="20" id="KW-1185">Reference proteome</keyword>
<keyword evidence="12" id="KW-0175">Coiled coil</keyword>
<comment type="similarity">
    <text evidence="3">Belongs to the peptidase M50B family.</text>
</comment>
<feature type="transmembrane region" description="Helical" evidence="13">
    <location>
        <begin position="953"/>
        <end position="974"/>
    </location>
</feature>
<feature type="transmembrane region" description="Helical" evidence="13">
    <location>
        <begin position="489"/>
        <end position="515"/>
    </location>
</feature>
<comment type="subcellular location">
    <subcellularLocation>
        <location evidence="1">Membrane</location>
        <topology evidence="1">Multi-pass membrane protein</topology>
    </subcellularLocation>
    <subcellularLocation>
        <location evidence="2">Plastid</location>
        <location evidence="2">Chloroplast</location>
    </subcellularLocation>
</comment>
<dbReference type="GO" id="GO:0009507">
    <property type="term" value="C:chloroplast"/>
    <property type="evidence" value="ECO:0007669"/>
    <property type="project" value="UniProtKB-SubCell"/>
</dbReference>
<reference evidence="19 20" key="2">
    <citation type="submission" date="2024-05" db="EMBL/GenBank/DDBJ databases">
        <authorList>
            <person name="Chen Y."/>
            <person name="Shah S."/>
            <person name="Dougan E. K."/>
            <person name="Thang M."/>
            <person name="Chan C."/>
        </authorList>
    </citation>
    <scope>NUCLEOTIDE SEQUENCE [LARGE SCALE GENOMIC DNA]</scope>
</reference>
<reference evidence="18" key="1">
    <citation type="submission" date="2022-10" db="EMBL/GenBank/DDBJ databases">
        <authorList>
            <person name="Chen Y."/>
            <person name="Dougan E. K."/>
            <person name="Chan C."/>
            <person name="Rhodes N."/>
            <person name="Thang M."/>
        </authorList>
    </citation>
    <scope>NUCLEOTIDE SEQUENCE</scope>
</reference>
<keyword evidence="9" id="KW-0809">Transit peptide</keyword>
<evidence type="ECO:0000256" key="9">
    <source>
        <dbReference type="ARBA" id="ARBA00022946"/>
    </source>
</evidence>
<dbReference type="EMBL" id="CAMXCT010000289">
    <property type="protein sequence ID" value="CAI3976680.1"/>
    <property type="molecule type" value="Genomic_DNA"/>
</dbReference>
<proteinExistence type="inferred from homology"/>
<dbReference type="InterPro" id="IPR036291">
    <property type="entry name" value="NAD(P)-bd_dom_sf"/>
</dbReference>
<evidence type="ECO:0000259" key="16">
    <source>
        <dbReference type="Pfam" id="PF02163"/>
    </source>
</evidence>
<evidence type="ECO:0000256" key="3">
    <source>
        <dbReference type="ARBA" id="ARBA00007931"/>
    </source>
</evidence>
<evidence type="ECO:0000256" key="12">
    <source>
        <dbReference type="SAM" id="Coils"/>
    </source>
</evidence>
<evidence type="ECO:0000259" key="15">
    <source>
        <dbReference type="Pfam" id="PF01266"/>
    </source>
</evidence>
<dbReference type="Pfam" id="PF02163">
    <property type="entry name" value="Peptidase_M50"/>
    <property type="match status" value="1"/>
</dbReference>
<feature type="domain" description="Alcohol dehydrogenase-like N-terminal" evidence="17">
    <location>
        <begin position="1339"/>
        <end position="1448"/>
    </location>
</feature>
<dbReference type="SUPFAM" id="SSF49344">
    <property type="entry name" value="CBD9-like"/>
    <property type="match status" value="1"/>
</dbReference>
<feature type="transmembrane region" description="Helical" evidence="13">
    <location>
        <begin position="923"/>
        <end position="941"/>
    </location>
</feature>
<evidence type="ECO:0000256" key="10">
    <source>
        <dbReference type="ARBA" id="ARBA00022989"/>
    </source>
</evidence>
<name>A0A9P1BPD3_9DINO</name>
<keyword evidence="10 13" id="KW-1133">Transmembrane helix</keyword>
<dbReference type="EMBL" id="CAMXCT020000289">
    <property type="protein sequence ID" value="CAL1130055.1"/>
    <property type="molecule type" value="Genomic_DNA"/>
</dbReference>
<accession>A0A9P1BPD3</accession>
<feature type="transmembrane region" description="Helical" evidence="13">
    <location>
        <begin position="316"/>
        <end position="338"/>
    </location>
</feature>
<feature type="domain" description="Alcohol dehydrogenase-like C-terminal" evidence="14">
    <location>
        <begin position="1488"/>
        <end position="1617"/>
    </location>
</feature>
<evidence type="ECO:0000256" key="11">
    <source>
        <dbReference type="ARBA" id="ARBA00023136"/>
    </source>
</evidence>
<evidence type="ECO:0000256" key="8">
    <source>
        <dbReference type="ARBA" id="ARBA00022801"/>
    </source>
</evidence>
<keyword evidence="7 13" id="KW-0812">Transmembrane</keyword>
<dbReference type="Pfam" id="PF08240">
    <property type="entry name" value="ADH_N"/>
    <property type="match status" value="1"/>
</dbReference>
<feature type="transmembrane region" description="Helical" evidence="13">
    <location>
        <begin position="228"/>
        <end position="247"/>
    </location>
</feature>
<dbReference type="InterPro" id="IPR044838">
    <property type="entry name" value="EGY1-like"/>
</dbReference>
<sequence length="2119" mass="229485">MQMQGWTVISKEEQFLNETPRRRCFMLRAATDHRGRKLGSVSDVEGSSALVRWPDAGGNLGPPVEVALDGKKGLLQADLLKRLEEVGCEPGEEGQQAVFKVSLIRDFKGKLHSMRKVLERAKKIGEQSETTPKEEKELADAEEELNHLNLEEKDVLGAFVTFTYIKFKDFVSQEYRFSRLLALGPLSQGPDQRFEGHALKLHSAPLPSDIFWENFDCPSSMRRLKTSFMGLTFLVVLLIMVLGLSLAKWGREQAQAQSPDCSIYANVTTAVFAATLPTECYCAWVGAANILQDQPAGVMDTCQSYLQTVAFVQSMVIGAAIFSSIINVGSGHLISLLAHFMQPPNWTALETKITEMTFLVQLLTLGVVVTLVNADFGFGLGAEKGILGLVGAGDYPDIDRAWTAAVGVEILTLFLFSISTEEMKALYTPPEFELALRQASQLSAVCAALLYSSCLPILNLILAVRLLAMYWTSKFELLRGSSVPKRFSHVLALSATRWVQVAVFFHSALAVWVFGDAQMTGTKNFFFDTSEASSYVAEASKILGNQLAVVVKIVVEKALTPAAMPNAFVLALVVTKWSLGLFSFLLGEAEWQQLLAACQKGLAKVFPCAKQSQRRSIFERRFDKEPMQEMLRMKINPSYDLWCGSGFEFLTPGAAGERSIQAALAEAKRRKEEEAKGLSIQQPQALTVGGLGDSSVSLELSGAAETELFFQRQKEEGKSLLIMVHKSDLPDDKIEAWQWILWVVLLGLTFFACLSTPLAVQAVGPGAATGTDVTELVAAFGKVIPIAFCILATVAAQETARRAVASKYGVELTPPYLIPAIPLGSVGCLGVVSRRTGTAPNRESEVNMSLAAPIAGFVVSIGLIIAGLTLGPDADNSMVNLNYQVLPVLLRFILKPFLGQSSVTTQPDPFADPTILAFPANPLLIGGACGLIVTALSLLPIGRLDGGVLARNALGSAAGPVGLAAWALLLYGSFGPDDAGALYFAFAFTVLIWQGGAEAPPKEAINEVTPGQQILSIVLVLAGLALTLPGECFNAGATAAAAAIEVSAPGGCVAHDHIPAGRGVALPCIFSGITLLDEVALWDLHFRGFLRKPRKWPGPEGFPSTLRLLWDDRALYVCWELQGDLAVPVRLKEAPLLEGALKTLSSDQQSLLFDERVECFLWQPGNSSEETYFAFEINYGGKVLTNRAHFGGRFGFDWDASNAFAVWTQEVSVGPEGDCATKALSCRVVIGEFRWEALGLDHRKEIRLGLHRAQHPTGDLSEALGAEEAQRLLQGMIWTSWIDPDDAEVNFHRAEMFGRLLLQPSGIQQDGSCAAARFLSSKALRILRSPIPRLEECPPGSLLIRAKYASLCGSDFPFFREKRDPASYWDRDGFCGHEAVGVVLDSRSDRFAIGDTVLSLPSSYFKSHVSKRADWFDEKVHNVLLKTSPVRGAFCEIFTSHELYTYKVKECQPRMLLAQAVATILRALRRLGSVVGKTVVVQGQGQNGLMATRLLSQLCARHIIAVEPLLYRRTVAASGAFGATAATAPGQAALEAVRTVAPRGADVVLEMVGHNQETINEALDLVKSGGTVVAFGVPDDPVYHFHFEKFFRKNVVLMASVYPDPGVDFPEAVELLERGQFDTEGIITHSFPLSEIQKAFSTVSRQCDQGCPGALVMAGKSYVDASSDPYFQRDAIIIGAGVIGNSIATELSRSGWRTLNIDKLRGSGQGSTGYSSGICRMMYSLLDSVKFAWEGYDYFEKWEEHIGVKEPPGGLARLRRCGALVLRSPQSQVFLERVVASHEAVGLPFEFWSAEEIQKRLAFDLQSYGPQVRIDDDSFGEATGPALTGGVHFPLTGYVSDPMLAACNLQAAAEATGRAEFLFGQSVSEILRRNGGVGGVRLTSGAELEAPVVVNVAGPHSSQITAMALDSVSNDMTISTRAMRQEVAYVSSPPEVSWDDGGEGLVCTDMDAGVYFRPEVGGKILVGGVEPSCDQDFHIYPSDPEAVYPGGELASLTDQWTNQVYRLALRIPTLPLPEAGNAQGCAACYDVTEDWVPIYDKSALPGFYMAIGTSGNQFKNAGVAGRLMSEIIQANESGIDTDAEPLEFQLKRIPCGGSISSSTFSRKRSILQTSGSVLG</sequence>
<dbReference type="SUPFAM" id="SSF51905">
    <property type="entry name" value="FAD/NAD(P)-binding domain"/>
    <property type="match status" value="1"/>
</dbReference>
<gene>
    <name evidence="18" type="ORF">C1SCF055_LOCUS4882</name>
</gene>
<evidence type="ECO:0000313" key="18">
    <source>
        <dbReference type="EMBL" id="CAI3976680.1"/>
    </source>
</evidence>
<evidence type="ECO:0000256" key="2">
    <source>
        <dbReference type="ARBA" id="ARBA00004229"/>
    </source>
</evidence>
<keyword evidence="11 13" id="KW-0472">Membrane</keyword>
<evidence type="ECO:0000313" key="19">
    <source>
        <dbReference type="EMBL" id="CAL4763992.1"/>
    </source>
</evidence>
<dbReference type="InterPro" id="IPR013149">
    <property type="entry name" value="ADH-like_C"/>
</dbReference>
<dbReference type="Gene3D" id="3.40.50.720">
    <property type="entry name" value="NAD(P)-binding Rossmann-like Domain"/>
    <property type="match status" value="1"/>
</dbReference>
<evidence type="ECO:0000259" key="17">
    <source>
        <dbReference type="Pfam" id="PF08240"/>
    </source>
</evidence>
<dbReference type="Pfam" id="PF00107">
    <property type="entry name" value="ADH_zinc_N"/>
    <property type="match status" value="1"/>
</dbReference>
<keyword evidence="4" id="KW-0150">Chloroplast</keyword>
<dbReference type="InterPro" id="IPR006076">
    <property type="entry name" value="FAD-dep_OxRdtase"/>
</dbReference>
<dbReference type="InterPro" id="IPR013154">
    <property type="entry name" value="ADH-like_N"/>
</dbReference>
<evidence type="ECO:0000256" key="1">
    <source>
        <dbReference type="ARBA" id="ARBA00004141"/>
    </source>
</evidence>
<feature type="transmembrane region" description="Helical" evidence="13">
    <location>
        <begin position="358"/>
        <end position="380"/>
    </location>
</feature>
<keyword evidence="8" id="KW-0378">Hydrolase</keyword>
<dbReference type="Gene3D" id="3.30.9.10">
    <property type="entry name" value="D-Amino Acid Oxidase, subunit A, domain 2"/>
    <property type="match status" value="1"/>
</dbReference>
<dbReference type="SUPFAM" id="SSF50129">
    <property type="entry name" value="GroES-like"/>
    <property type="match status" value="1"/>
</dbReference>
<feature type="transmembrane region" description="Helical" evidence="13">
    <location>
        <begin position="846"/>
        <end position="870"/>
    </location>
</feature>
<evidence type="ECO:0000256" key="13">
    <source>
        <dbReference type="SAM" id="Phobius"/>
    </source>
</evidence>
<dbReference type="Gene3D" id="2.60.40.1190">
    <property type="match status" value="1"/>
</dbReference>
<dbReference type="GO" id="GO:0006508">
    <property type="term" value="P:proteolysis"/>
    <property type="evidence" value="ECO:0007669"/>
    <property type="project" value="UniProtKB-KW"/>
</dbReference>
<organism evidence="18">
    <name type="scientific">Cladocopium goreaui</name>
    <dbReference type="NCBI Taxonomy" id="2562237"/>
    <lineage>
        <taxon>Eukaryota</taxon>
        <taxon>Sar</taxon>
        <taxon>Alveolata</taxon>
        <taxon>Dinophyceae</taxon>
        <taxon>Suessiales</taxon>
        <taxon>Symbiodiniaceae</taxon>
        <taxon>Cladocopium</taxon>
    </lineage>
</organism>
<dbReference type="InterPro" id="IPR036188">
    <property type="entry name" value="FAD/NAD-bd_sf"/>
</dbReference>
<evidence type="ECO:0000256" key="7">
    <source>
        <dbReference type="ARBA" id="ARBA00022692"/>
    </source>
</evidence>